<proteinExistence type="predicted"/>
<dbReference type="EMBL" id="CARXXK010000001">
    <property type="protein sequence ID" value="CAI6348080.1"/>
    <property type="molecule type" value="Genomic_DNA"/>
</dbReference>
<protein>
    <submittedName>
        <fullName evidence="1">Uncharacterized protein</fullName>
    </submittedName>
</protein>
<dbReference type="AlphaFoldDB" id="A0AAV0VWW5"/>
<reference evidence="1 2" key="1">
    <citation type="submission" date="2023-01" db="EMBL/GenBank/DDBJ databases">
        <authorList>
            <person name="Whitehead M."/>
        </authorList>
    </citation>
    <scope>NUCLEOTIDE SEQUENCE [LARGE SCALE GENOMIC DNA]</scope>
</reference>
<evidence type="ECO:0000313" key="1">
    <source>
        <dbReference type="EMBL" id="CAI6348080.1"/>
    </source>
</evidence>
<evidence type="ECO:0000313" key="2">
    <source>
        <dbReference type="Proteomes" id="UP001160148"/>
    </source>
</evidence>
<comment type="caution">
    <text evidence="1">The sequence shown here is derived from an EMBL/GenBank/DDBJ whole genome shotgun (WGS) entry which is preliminary data.</text>
</comment>
<name>A0AAV0VWW5_9HEMI</name>
<keyword evidence="2" id="KW-1185">Reference proteome</keyword>
<accession>A0AAV0VWW5</accession>
<organism evidence="1 2">
    <name type="scientific">Macrosiphum euphorbiae</name>
    <name type="common">potato aphid</name>
    <dbReference type="NCBI Taxonomy" id="13131"/>
    <lineage>
        <taxon>Eukaryota</taxon>
        <taxon>Metazoa</taxon>
        <taxon>Ecdysozoa</taxon>
        <taxon>Arthropoda</taxon>
        <taxon>Hexapoda</taxon>
        <taxon>Insecta</taxon>
        <taxon>Pterygota</taxon>
        <taxon>Neoptera</taxon>
        <taxon>Paraneoptera</taxon>
        <taxon>Hemiptera</taxon>
        <taxon>Sternorrhyncha</taxon>
        <taxon>Aphidomorpha</taxon>
        <taxon>Aphidoidea</taxon>
        <taxon>Aphididae</taxon>
        <taxon>Macrosiphini</taxon>
        <taxon>Macrosiphum</taxon>
    </lineage>
</organism>
<sequence length="131" mass="14327">MAPRNGVAAAAYDCLHAVKPDERLVCAQTGHIKGYLYTRYRALAVAKAVSFITLASAFLKTVSDARVRDDARPSVHPSTMDPQPFAVFFASVRDRKTERKSEIDGIGLLAALRVRENNDVDGGRGGYYIIV</sequence>
<gene>
    <name evidence="1" type="ORF">MEUPH1_LOCUS4792</name>
</gene>
<dbReference type="Proteomes" id="UP001160148">
    <property type="component" value="Unassembled WGS sequence"/>
</dbReference>